<comment type="caution">
    <text evidence="1">The sequence shown here is derived from an EMBL/GenBank/DDBJ whole genome shotgun (WGS) entry which is preliminary data.</text>
</comment>
<gene>
    <name evidence="1" type="ORF">B0J13DRAFT_523985</name>
</gene>
<evidence type="ECO:0000313" key="2">
    <source>
        <dbReference type="Proteomes" id="UP000717696"/>
    </source>
</evidence>
<evidence type="ECO:0000313" key="1">
    <source>
        <dbReference type="EMBL" id="KAH7149342.1"/>
    </source>
</evidence>
<name>A0A9P9J8H7_9HYPO</name>
<dbReference type="EMBL" id="JAGMUU010000007">
    <property type="protein sequence ID" value="KAH7149342.1"/>
    <property type="molecule type" value="Genomic_DNA"/>
</dbReference>
<protein>
    <submittedName>
        <fullName evidence="1">Uncharacterized protein</fullName>
    </submittedName>
</protein>
<organism evidence="1 2">
    <name type="scientific">Dactylonectria estremocensis</name>
    <dbReference type="NCBI Taxonomy" id="1079267"/>
    <lineage>
        <taxon>Eukaryota</taxon>
        <taxon>Fungi</taxon>
        <taxon>Dikarya</taxon>
        <taxon>Ascomycota</taxon>
        <taxon>Pezizomycotina</taxon>
        <taxon>Sordariomycetes</taxon>
        <taxon>Hypocreomycetidae</taxon>
        <taxon>Hypocreales</taxon>
        <taxon>Nectriaceae</taxon>
        <taxon>Dactylonectria</taxon>
    </lineage>
</organism>
<proteinExistence type="predicted"/>
<reference evidence="1" key="1">
    <citation type="journal article" date="2021" name="Nat. Commun.">
        <title>Genetic determinants of endophytism in the Arabidopsis root mycobiome.</title>
        <authorList>
            <person name="Mesny F."/>
            <person name="Miyauchi S."/>
            <person name="Thiergart T."/>
            <person name="Pickel B."/>
            <person name="Atanasova L."/>
            <person name="Karlsson M."/>
            <person name="Huettel B."/>
            <person name="Barry K.W."/>
            <person name="Haridas S."/>
            <person name="Chen C."/>
            <person name="Bauer D."/>
            <person name="Andreopoulos W."/>
            <person name="Pangilinan J."/>
            <person name="LaButti K."/>
            <person name="Riley R."/>
            <person name="Lipzen A."/>
            <person name="Clum A."/>
            <person name="Drula E."/>
            <person name="Henrissat B."/>
            <person name="Kohler A."/>
            <person name="Grigoriev I.V."/>
            <person name="Martin F.M."/>
            <person name="Hacquard S."/>
        </authorList>
    </citation>
    <scope>NUCLEOTIDE SEQUENCE</scope>
    <source>
        <strain evidence="1">MPI-CAGE-AT-0021</strain>
    </source>
</reference>
<accession>A0A9P9J8H7</accession>
<dbReference type="AlphaFoldDB" id="A0A9P9J8H7"/>
<keyword evidence="2" id="KW-1185">Reference proteome</keyword>
<dbReference type="Proteomes" id="UP000717696">
    <property type="component" value="Unassembled WGS sequence"/>
</dbReference>
<sequence length="101" mass="11304">MQDSTLTVPRSLSDPRQRRPMWPFPGLVTVLTAEIACAGLRGASASECVRPSFTVATTRRLSILISSLSTHARPECRLRRLRTRLRIHYAQALFVGQSIEL</sequence>